<dbReference type="OrthoDB" id="2015213at2759"/>
<dbReference type="Gene3D" id="1.10.246.130">
    <property type="match status" value="1"/>
</dbReference>
<reference evidence="1" key="1">
    <citation type="submission" date="2021-12" db="EMBL/GenBank/DDBJ databases">
        <authorList>
            <person name="King R."/>
        </authorList>
    </citation>
    <scope>NUCLEOTIDE SEQUENCE</scope>
</reference>
<accession>A0A9P0C1Q5</accession>
<dbReference type="PANTHER" id="PTHR43881">
    <property type="entry name" value="GAMMA-GLUTAMYLTRANSPEPTIDASE (AFU_ORTHOLOGUE AFUA_4G13580)"/>
    <property type="match status" value="1"/>
</dbReference>
<dbReference type="Pfam" id="PF01019">
    <property type="entry name" value="G_glu_transpept"/>
    <property type="match status" value="1"/>
</dbReference>
<organism evidence="1 2">
    <name type="scientific">Chrysodeixis includens</name>
    <name type="common">Soybean looper</name>
    <name type="synonym">Pseudoplusia includens</name>
    <dbReference type="NCBI Taxonomy" id="689277"/>
    <lineage>
        <taxon>Eukaryota</taxon>
        <taxon>Metazoa</taxon>
        <taxon>Ecdysozoa</taxon>
        <taxon>Arthropoda</taxon>
        <taxon>Hexapoda</taxon>
        <taxon>Insecta</taxon>
        <taxon>Pterygota</taxon>
        <taxon>Neoptera</taxon>
        <taxon>Endopterygota</taxon>
        <taxon>Lepidoptera</taxon>
        <taxon>Glossata</taxon>
        <taxon>Ditrysia</taxon>
        <taxon>Noctuoidea</taxon>
        <taxon>Noctuidae</taxon>
        <taxon>Plusiinae</taxon>
        <taxon>Chrysodeixis</taxon>
    </lineage>
</organism>
<dbReference type="InterPro" id="IPR029055">
    <property type="entry name" value="Ntn_hydrolases_N"/>
</dbReference>
<dbReference type="InterPro" id="IPR043137">
    <property type="entry name" value="GGT_ssub_C"/>
</dbReference>
<evidence type="ECO:0008006" key="3">
    <source>
        <dbReference type="Google" id="ProtNLM"/>
    </source>
</evidence>
<dbReference type="PRINTS" id="PR01210">
    <property type="entry name" value="GGTRANSPTASE"/>
</dbReference>
<dbReference type="AlphaFoldDB" id="A0A9P0C1Q5"/>
<dbReference type="PANTHER" id="PTHR43881:SF5">
    <property type="entry name" value="GAMMA-GLUTAMYLTRANSPEPTIDASE"/>
    <property type="match status" value="1"/>
</dbReference>
<keyword evidence="2" id="KW-1185">Reference proteome</keyword>
<dbReference type="Gene3D" id="3.60.20.40">
    <property type="match status" value="1"/>
</dbReference>
<protein>
    <recommendedName>
        <fullName evidence="3">Gamma-glutamyltransferase</fullName>
    </recommendedName>
</protein>
<evidence type="ECO:0000313" key="1">
    <source>
        <dbReference type="EMBL" id="CAH0605618.1"/>
    </source>
</evidence>
<sequence>MTQFHCLSYLSNGLNFSEGKIIKKKTIKMESNIAPHGMVVTPHHLATQSALAILRDGGTAVEAMVSAAATIAVVYPHMNSIGGDAFWLIIPPHGDPIAIEACGAAGSLATPEFFKDYDKIPYRGYKSAITVAGTVGGWEKALNYVAECGYQRTSVSKLLADAIHYARNGFPMTKSQRAGLIKNKDALSHELKRVFIPDGEIPNVGDVFCQKQLAKTLESLAENGLNSFYKGEVGNLIAEDMSSLGMVITKSDLENYSAEIKTPLRLLHSHGDIFNTPPPTQGLVSLAILGVLDKLGINGDNEGQFIHATVEATKQAFLMRDKHITDPAFMKTNPLSLISSQALFNMASEINPKAVAKAESEGPGDTIWMGIMDNKGFSVSFIQSIYHEFGSGVLLPKTGITWHNRGVAFNLEKDHILSLKPGKKPFHTLNPAAARLRDGRVMVYGTRGGDGQPQTQASIFHRYVVQGVGLQQSVSAPRWLYGRIAGDPDTTLKMENRFKEETVQYLKDRGHEIVLLPEYSEVTGQAGALVRHPNGMLEGAFDLRSNGSAAGF</sequence>
<evidence type="ECO:0000313" key="2">
    <source>
        <dbReference type="Proteomes" id="UP001154114"/>
    </source>
</evidence>
<dbReference type="InterPro" id="IPR043138">
    <property type="entry name" value="GGT_lsub"/>
</dbReference>
<gene>
    <name evidence="1" type="ORF">CINC_LOCUS11585</name>
</gene>
<dbReference type="EMBL" id="LR824009">
    <property type="protein sequence ID" value="CAH0605618.1"/>
    <property type="molecule type" value="Genomic_DNA"/>
</dbReference>
<proteinExistence type="predicted"/>
<dbReference type="Proteomes" id="UP001154114">
    <property type="component" value="Chromosome 6"/>
</dbReference>
<name>A0A9P0C1Q5_CHRIL</name>
<dbReference type="InterPro" id="IPR052896">
    <property type="entry name" value="GGT-like_enzyme"/>
</dbReference>
<dbReference type="SUPFAM" id="SSF56235">
    <property type="entry name" value="N-terminal nucleophile aminohydrolases (Ntn hydrolases)"/>
    <property type="match status" value="1"/>
</dbReference>